<gene>
    <name evidence="7" type="ORF">A2942_03230</name>
</gene>
<evidence type="ECO:0000256" key="5">
    <source>
        <dbReference type="ARBA" id="ARBA00048391"/>
    </source>
</evidence>
<keyword evidence="2" id="KW-0489">Methyltransferase</keyword>
<dbReference type="PROSITE" id="PS00092">
    <property type="entry name" value="N6_MTASE"/>
    <property type="match status" value="1"/>
</dbReference>
<protein>
    <recommendedName>
        <fullName evidence="1">peptide chain release factor N(5)-glutamine methyltransferase</fullName>
        <ecNumber evidence="1">2.1.1.297</ecNumber>
    </recommendedName>
</protein>
<dbReference type="Gene3D" id="3.40.50.150">
    <property type="entry name" value="Vaccinia Virus protein VP39"/>
    <property type="match status" value="1"/>
</dbReference>
<dbReference type="EC" id="2.1.1.297" evidence="1"/>
<evidence type="ECO:0000256" key="3">
    <source>
        <dbReference type="ARBA" id="ARBA00022679"/>
    </source>
</evidence>
<evidence type="ECO:0000313" key="8">
    <source>
        <dbReference type="Proteomes" id="UP000178534"/>
    </source>
</evidence>
<dbReference type="NCBIfam" id="TIGR00536">
    <property type="entry name" value="hemK_fam"/>
    <property type="match status" value="1"/>
</dbReference>
<dbReference type="InterPro" id="IPR004556">
    <property type="entry name" value="HemK-like"/>
</dbReference>
<evidence type="ECO:0000259" key="6">
    <source>
        <dbReference type="Pfam" id="PF05175"/>
    </source>
</evidence>
<keyword evidence="4" id="KW-0949">S-adenosyl-L-methionine</keyword>
<dbReference type="Pfam" id="PF05175">
    <property type="entry name" value="MTS"/>
    <property type="match status" value="1"/>
</dbReference>
<comment type="catalytic activity">
    <reaction evidence="5">
        <text>L-glutaminyl-[peptide chain release factor] + S-adenosyl-L-methionine = N(5)-methyl-L-glutaminyl-[peptide chain release factor] + S-adenosyl-L-homocysteine + H(+)</text>
        <dbReference type="Rhea" id="RHEA:42896"/>
        <dbReference type="Rhea" id="RHEA-COMP:10271"/>
        <dbReference type="Rhea" id="RHEA-COMP:10272"/>
        <dbReference type="ChEBI" id="CHEBI:15378"/>
        <dbReference type="ChEBI" id="CHEBI:30011"/>
        <dbReference type="ChEBI" id="CHEBI:57856"/>
        <dbReference type="ChEBI" id="CHEBI:59789"/>
        <dbReference type="ChEBI" id="CHEBI:61891"/>
        <dbReference type="EC" id="2.1.1.297"/>
    </reaction>
</comment>
<dbReference type="InterPro" id="IPR002052">
    <property type="entry name" value="DNA_methylase_N6_adenine_CS"/>
</dbReference>
<evidence type="ECO:0000313" key="7">
    <source>
        <dbReference type="EMBL" id="OGZ11603.1"/>
    </source>
</evidence>
<keyword evidence="3" id="KW-0808">Transferase</keyword>
<dbReference type="GO" id="GO:0102559">
    <property type="term" value="F:peptide chain release factor N(5)-glutamine methyltransferase activity"/>
    <property type="evidence" value="ECO:0007669"/>
    <property type="project" value="UniProtKB-EC"/>
</dbReference>
<dbReference type="InterPro" id="IPR029063">
    <property type="entry name" value="SAM-dependent_MTases_sf"/>
</dbReference>
<dbReference type="InterPro" id="IPR050320">
    <property type="entry name" value="N5-glutamine_MTase"/>
</dbReference>
<dbReference type="GO" id="GO:0003676">
    <property type="term" value="F:nucleic acid binding"/>
    <property type="evidence" value="ECO:0007669"/>
    <property type="project" value="InterPro"/>
</dbReference>
<dbReference type="InterPro" id="IPR007848">
    <property type="entry name" value="Small_mtfrase_dom"/>
</dbReference>
<dbReference type="GO" id="GO:0032259">
    <property type="term" value="P:methylation"/>
    <property type="evidence" value="ECO:0007669"/>
    <property type="project" value="UniProtKB-KW"/>
</dbReference>
<proteinExistence type="predicted"/>
<feature type="domain" description="Methyltransferase small" evidence="6">
    <location>
        <begin position="78"/>
        <end position="193"/>
    </location>
</feature>
<dbReference type="PANTHER" id="PTHR18895">
    <property type="entry name" value="HEMK METHYLTRANSFERASE"/>
    <property type="match status" value="1"/>
</dbReference>
<dbReference type="EMBL" id="MHLP01000035">
    <property type="protein sequence ID" value="OGZ11603.1"/>
    <property type="molecule type" value="Genomic_DNA"/>
</dbReference>
<dbReference type="AlphaFoldDB" id="A0A1G2DDJ1"/>
<reference evidence="7 8" key="1">
    <citation type="journal article" date="2016" name="Nat. Commun.">
        <title>Thousands of microbial genomes shed light on interconnected biogeochemical processes in an aquifer system.</title>
        <authorList>
            <person name="Anantharaman K."/>
            <person name="Brown C.T."/>
            <person name="Hug L.A."/>
            <person name="Sharon I."/>
            <person name="Castelle C.J."/>
            <person name="Probst A.J."/>
            <person name="Thomas B.C."/>
            <person name="Singh A."/>
            <person name="Wilkins M.J."/>
            <person name="Karaoz U."/>
            <person name="Brodie E.L."/>
            <person name="Williams K.H."/>
            <person name="Hubbard S.S."/>
            <person name="Banfield J.F."/>
        </authorList>
    </citation>
    <scope>NUCLEOTIDE SEQUENCE [LARGE SCALE GENOMIC DNA]</scope>
</reference>
<evidence type="ECO:0000256" key="2">
    <source>
        <dbReference type="ARBA" id="ARBA00022603"/>
    </source>
</evidence>
<dbReference type="Proteomes" id="UP000178534">
    <property type="component" value="Unassembled WGS sequence"/>
</dbReference>
<dbReference type="SUPFAM" id="SSF53335">
    <property type="entry name" value="S-adenosyl-L-methionine-dependent methyltransferases"/>
    <property type="match status" value="1"/>
</dbReference>
<organism evidence="7 8">
    <name type="scientific">Candidatus Lloydbacteria bacterium RIFCSPLOWO2_01_FULL_50_20</name>
    <dbReference type="NCBI Taxonomy" id="1798665"/>
    <lineage>
        <taxon>Bacteria</taxon>
        <taxon>Candidatus Lloydiibacteriota</taxon>
    </lineage>
</organism>
<comment type="caution">
    <text evidence="7">The sequence shown here is derived from an EMBL/GenBank/DDBJ whole genome shotgun (WGS) entry which is preliminary data.</text>
</comment>
<dbReference type="PANTHER" id="PTHR18895:SF74">
    <property type="entry name" value="MTRF1L RELEASE FACTOR GLUTAMINE METHYLTRANSFERASE"/>
    <property type="match status" value="1"/>
</dbReference>
<dbReference type="CDD" id="cd02440">
    <property type="entry name" value="AdoMet_MTases"/>
    <property type="match status" value="1"/>
</dbReference>
<evidence type="ECO:0000256" key="4">
    <source>
        <dbReference type="ARBA" id="ARBA00022691"/>
    </source>
</evidence>
<dbReference type="STRING" id="1798665.A2942_03230"/>
<evidence type="ECO:0000256" key="1">
    <source>
        <dbReference type="ARBA" id="ARBA00012771"/>
    </source>
</evidence>
<name>A0A1G2DDJ1_9BACT</name>
<accession>A0A1G2DDJ1</accession>
<sequence>MNKETRWLLREKYHGVETPEFQEDVERLNGGLPLAYVIGWVDFLGCRIDLSAKPLIPRPETEFWVEQAIAEVASCQLLVARKKNPIKILDLFSGSGCIGIALLKHLPNATVDFGEKDPKLCQQIKKNIALNNIDASQTCIVQTDTFSNITETYDYIFANPPYIDSARKETAENSVILHEPHGALFADEGGLSFIIKLINESAPYLKPRGVMYIEFGENQKEAITLIANAAGWKSEFHKDQFSKWRMAKCVS</sequence>